<evidence type="ECO:0000313" key="18">
    <source>
        <dbReference type="Proteomes" id="UP000198556"/>
    </source>
</evidence>
<feature type="domain" description="Phosphoribulokinase/uridine kinase" evidence="16">
    <location>
        <begin position="85"/>
        <end position="224"/>
    </location>
</feature>
<dbReference type="RefSeq" id="WP_089746320.1">
    <property type="nucleotide sequence ID" value="NZ_FOGF01000010.1"/>
</dbReference>
<dbReference type="OrthoDB" id="1550976at2"/>
<accession>A0A1H9JR08</accession>
<keyword evidence="18" id="KW-1185">Reference proteome</keyword>
<comment type="similarity">
    <text evidence="4 14 15">Belongs to the prokaryotic pantothenate kinase family.</text>
</comment>
<feature type="binding site" evidence="14">
    <location>
        <begin position="90"/>
        <end position="97"/>
    </location>
    <ligand>
        <name>ATP</name>
        <dbReference type="ChEBI" id="CHEBI:30616"/>
    </ligand>
</feature>
<dbReference type="InterPro" id="IPR004566">
    <property type="entry name" value="PanK"/>
</dbReference>
<keyword evidence="11 14" id="KW-0067">ATP-binding</keyword>
<dbReference type="InterPro" id="IPR006083">
    <property type="entry name" value="PRK/URK"/>
</dbReference>
<organism evidence="17 18">
    <name type="scientific">Granulicatella balaenopterae</name>
    <dbReference type="NCBI Taxonomy" id="137733"/>
    <lineage>
        <taxon>Bacteria</taxon>
        <taxon>Bacillati</taxon>
        <taxon>Bacillota</taxon>
        <taxon>Bacilli</taxon>
        <taxon>Lactobacillales</taxon>
        <taxon>Carnobacteriaceae</taxon>
        <taxon>Granulicatella</taxon>
    </lineage>
</organism>
<dbReference type="PANTHER" id="PTHR10285">
    <property type="entry name" value="URIDINE KINASE"/>
    <property type="match status" value="1"/>
</dbReference>
<protein>
    <recommendedName>
        <fullName evidence="6 14">Pantothenate kinase</fullName>
        <ecNumber evidence="5 14">2.7.1.33</ecNumber>
    </recommendedName>
    <alternativeName>
        <fullName evidence="13 14">Pantothenic acid kinase</fullName>
    </alternativeName>
</protein>
<dbReference type="GO" id="GO:0005524">
    <property type="term" value="F:ATP binding"/>
    <property type="evidence" value="ECO:0007669"/>
    <property type="project" value="UniProtKB-UniRule"/>
</dbReference>
<dbReference type="EC" id="2.7.1.33" evidence="5 14"/>
<dbReference type="NCBIfam" id="TIGR00554">
    <property type="entry name" value="panK_bact"/>
    <property type="match status" value="1"/>
</dbReference>
<dbReference type="GO" id="GO:0015937">
    <property type="term" value="P:coenzyme A biosynthetic process"/>
    <property type="evidence" value="ECO:0007669"/>
    <property type="project" value="UniProtKB-UniRule"/>
</dbReference>
<dbReference type="GO" id="GO:0004594">
    <property type="term" value="F:pantothenate kinase activity"/>
    <property type="evidence" value="ECO:0007669"/>
    <property type="project" value="UniProtKB-UniRule"/>
</dbReference>
<evidence type="ECO:0000256" key="1">
    <source>
        <dbReference type="ARBA" id="ARBA00001206"/>
    </source>
</evidence>
<proteinExistence type="inferred from homology"/>
<dbReference type="Pfam" id="PF00485">
    <property type="entry name" value="PRK"/>
    <property type="match status" value="1"/>
</dbReference>
<keyword evidence="9 14" id="KW-0547">Nucleotide-binding</keyword>
<evidence type="ECO:0000256" key="13">
    <source>
        <dbReference type="ARBA" id="ARBA00032866"/>
    </source>
</evidence>
<evidence type="ECO:0000256" key="10">
    <source>
        <dbReference type="ARBA" id="ARBA00022777"/>
    </source>
</evidence>
<evidence type="ECO:0000256" key="3">
    <source>
        <dbReference type="ARBA" id="ARBA00005225"/>
    </source>
</evidence>
<dbReference type="Gene3D" id="3.40.50.300">
    <property type="entry name" value="P-loop containing nucleotide triphosphate hydrolases"/>
    <property type="match status" value="1"/>
</dbReference>
<dbReference type="SUPFAM" id="SSF52540">
    <property type="entry name" value="P-loop containing nucleoside triphosphate hydrolases"/>
    <property type="match status" value="1"/>
</dbReference>
<keyword evidence="7 14" id="KW-0963">Cytoplasm</keyword>
<keyword evidence="10 14" id="KW-0418">Kinase</keyword>
<evidence type="ECO:0000256" key="7">
    <source>
        <dbReference type="ARBA" id="ARBA00022490"/>
    </source>
</evidence>
<comment type="pathway">
    <text evidence="3 14 15">Cofactor biosynthesis; coenzyme A biosynthesis; CoA from (R)-pantothenate: step 1/5.</text>
</comment>
<evidence type="ECO:0000256" key="8">
    <source>
        <dbReference type="ARBA" id="ARBA00022679"/>
    </source>
</evidence>
<dbReference type="PIRSF" id="PIRSF000545">
    <property type="entry name" value="Pantothenate_kin"/>
    <property type="match status" value="1"/>
</dbReference>
<evidence type="ECO:0000256" key="6">
    <source>
        <dbReference type="ARBA" id="ARBA00015080"/>
    </source>
</evidence>
<evidence type="ECO:0000259" key="16">
    <source>
        <dbReference type="Pfam" id="PF00485"/>
    </source>
</evidence>
<comment type="subcellular location">
    <subcellularLocation>
        <location evidence="2 14 15">Cytoplasm</location>
    </subcellularLocation>
</comment>
<keyword evidence="12 14" id="KW-0173">Coenzyme A biosynthesis</keyword>
<dbReference type="EMBL" id="FOGF01000010">
    <property type="protein sequence ID" value="SEQ89260.1"/>
    <property type="molecule type" value="Genomic_DNA"/>
</dbReference>
<evidence type="ECO:0000256" key="11">
    <source>
        <dbReference type="ARBA" id="ARBA00022840"/>
    </source>
</evidence>
<evidence type="ECO:0000313" key="17">
    <source>
        <dbReference type="EMBL" id="SEQ89260.1"/>
    </source>
</evidence>
<sequence>MDDKKTYYKIERETLKTYQLNNSLRMTNQELQSLKALNDRVSLIDVEEVYVPIVKVFELYYQKHIELHQKKQELLEQKKRTIPFIVGISGSVAVGKSTTARLVQTLLEQKYPDKKIDLMTTDGFLYPTKVLQEKGILDKKGFPESYDMERLIDFLISVKTETKPATAPIYSHEIYDILPNITQTIDSPDILIVEGINVLQLPPNWDIYVSDFFDWSIYVDADEENIEHWFLERFELILDKAKFQPENYYYQLANDDRQKAVKMAKNVWKTINLKNLHEYILPTRQRADLIIHKSENHYIDKVFLKKY</sequence>
<dbReference type="InterPro" id="IPR027417">
    <property type="entry name" value="P-loop_NTPase"/>
</dbReference>
<evidence type="ECO:0000256" key="5">
    <source>
        <dbReference type="ARBA" id="ARBA00012102"/>
    </source>
</evidence>
<dbReference type="CDD" id="cd02025">
    <property type="entry name" value="PanK"/>
    <property type="match status" value="1"/>
</dbReference>
<name>A0A1H9JR08_9LACT</name>
<evidence type="ECO:0000256" key="9">
    <source>
        <dbReference type="ARBA" id="ARBA00022741"/>
    </source>
</evidence>
<evidence type="ECO:0000256" key="12">
    <source>
        <dbReference type="ARBA" id="ARBA00022993"/>
    </source>
</evidence>
<dbReference type="GO" id="GO:0005737">
    <property type="term" value="C:cytoplasm"/>
    <property type="evidence" value="ECO:0007669"/>
    <property type="project" value="UniProtKB-SubCell"/>
</dbReference>
<gene>
    <name evidence="14" type="primary">coaA</name>
    <name evidence="17" type="ORF">SAMN05421767_1106</name>
</gene>
<dbReference type="UniPathway" id="UPA00241">
    <property type="reaction ID" value="UER00352"/>
</dbReference>
<keyword evidence="8 14" id="KW-0808">Transferase</keyword>
<reference evidence="17 18" key="1">
    <citation type="submission" date="2016-10" db="EMBL/GenBank/DDBJ databases">
        <authorList>
            <person name="de Groot N.N."/>
        </authorList>
    </citation>
    <scope>NUCLEOTIDE SEQUENCE [LARGE SCALE GENOMIC DNA]</scope>
    <source>
        <strain evidence="17 18">DSM 15827</strain>
    </source>
</reference>
<dbReference type="HAMAP" id="MF_00215">
    <property type="entry name" value="Pantothen_kinase_1"/>
    <property type="match status" value="1"/>
</dbReference>
<evidence type="ECO:0000256" key="4">
    <source>
        <dbReference type="ARBA" id="ARBA00006087"/>
    </source>
</evidence>
<dbReference type="STRING" id="137733.SAMN05421767_1106"/>
<evidence type="ECO:0000256" key="2">
    <source>
        <dbReference type="ARBA" id="ARBA00004496"/>
    </source>
</evidence>
<dbReference type="AlphaFoldDB" id="A0A1H9JR08"/>
<evidence type="ECO:0000256" key="14">
    <source>
        <dbReference type="HAMAP-Rule" id="MF_00215"/>
    </source>
</evidence>
<comment type="catalytic activity">
    <reaction evidence="1 14 15">
        <text>(R)-pantothenate + ATP = (R)-4'-phosphopantothenate + ADP + H(+)</text>
        <dbReference type="Rhea" id="RHEA:16373"/>
        <dbReference type="ChEBI" id="CHEBI:10986"/>
        <dbReference type="ChEBI" id="CHEBI:15378"/>
        <dbReference type="ChEBI" id="CHEBI:29032"/>
        <dbReference type="ChEBI" id="CHEBI:30616"/>
        <dbReference type="ChEBI" id="CHEBI:456216"/>
        <dbReference type="EC" id="2.7.1.33"/>
    </reaction>
</comment>
<evidence type="ECO:0000256" key="15">
    <source>
        <dbReference type="RuleBase" id="RU003530"/>
    </source>
</evidence>
<dbReference type="Proteomes" id="UP000198556">
    <property type="component" value="Unassembled WGS sequence"/>
</dbReference>